<evidence type="ECO:0000313" key="2">
    <source>
        <dbReference type="Proteomes" id="UP000178303"/>
    </source>
</evidence>
<dbReference type="Proteomes" id="UP000178303">
    <property type="component" value="Unassembled WGS sequence"/>
</dbReference>
<evidence type="ECO:0000313" key="1">
    <source>
        <dbReference type="EMBL" id="OGM89407.1"/>
    </source>
</evidence>
<organism evidence="1 2">
    <name type="scientific">Candidatus Wolfebacteria bacterium GWA1_42_9</name>
    <dbReference type="NCBI Taxonomy" id="1802553"/>
    <lineage>
        <taxon>Bacteria</taxon>
        <taxon>Candidatus Wolfeibacteriota</taxon>
    </lineage>
</organism>
<proteinExistence type="predicted"/>
<dbReference type="AlphaFoldDB" id="A0A1F8DLB2"/>
<dbReference type="SUPFAM" id="SSF46785">
    <property type="entry name" value="Winged helix' DNA-binding domain"/>
    <property type="match status" value="1"/>
</dbReference>
<dbReference type="InterPro" id="IPR036390">
    <property type="entry name" value="WH_DNA-bd_sf"/>
</dbReference>
<dbReference type="EMBL" id="MGIN01000023">
    <property type="protein sequence ID" value="OGM89407.1"/>
    <property type="molecule type" value="Genomic_DNA"/>
</dbReference>
<accession>A0A1F8DLB2</accession>
<name>A0A1F8DLB2_9BACT</name>
<gene>
    <name evidence="1" type="ORF">A2108_01580</name>
</gene>
<evidence type="ECO:0008006" key="3">
    <source>
        <dbReference type="Google" id="ProtNLM"/>
    </source>
</evidence>
<protein>
    <recommendedName>
        <fullName evidence="3">HTH marR-type domain-containing protein</fullName>
    </recommendedName>
</protein>
<comment type="caution">
    <text evidence="1">The sequence shown here is derived from an EMBL/GenBank/DDBJ whole genome shotgun (WGS) entry which is preliminary data.</text>
</comment>
<reference evidence="1 2" key="1">
    <citation type="journal article" date="2016" name="Nat. Commun.">
        <title>Thousands of microbial genomes shed light on interconnected biogeochemical processes in an aquifer system.</title>
        <authorList>
            <person name="Anantharaman K."/>
            <person name="Brown C.T."/>
            <person name="Hug L.A."/>
            <person name="Sharon I."/>
            <person name="Castelle C.J."/>
            <person name="Probst A.J."/>
            <person name="Thomas B.C."/>
            <person name="Singh A."/>
            <person name="Wilkins M.J."/>
            <person name="Karaoz U."/>
            <person name="Brodie E.L."/>
            <person name="Williams K.H."/>
            <person name="Hubbard S.S."/>
            <person name="Banfield J.F."/>
        </authorList>
    </citation>
    <scope>NUCLEOTIDE SEQUENCE [LARGE SCALE GENOMIC DNA]</scope>
</reference>
<sequence length="116" mass="13103">MILKIPAEISSGKRAVLAAVLVLPNQGAKSLAQSISFNYATVTKYLTRLYRRQLVKREGYPFQYVLTEQGLDRIAYWLGSPPVFEQFIETLQDEIAAAGISPSKYLQSYKSRVFPK</sequence>